<dbReference type="Gene3D" id="2.130.10.110">
    <property type="entry name" value="Clathrin heavy-chain terminal domain"/>
    <property type="match status" value="1"/>
</dbReference>
<dbReference type="InterPro" id="IPR022365">
    <property type="entry name" value="Clathrin_H-chain_propeller_rpt"/>
</dbReference>
<dbReference type="Pfam" id="PF01394">
    <property type="entry name" value="Clathrin_propel"/>
    <property type="match status" value="1"/>
</dbReference>
<dbReference type="GO" id="GO:0005198">
    <property type="term" value="F:structural molecule activity"/>
    <property type="evidence" value="ECO:0007669"/>
    <property type="project" value="InterPro"/>
</dbReference>
<accession>A0A674EGN6</accession>
<dbReference type="GO" id="GO:0030130">
    <property type="term" value="C:clathrin coat of trans-Golgi network vesicle"/>
    <property type="evidence" value="ECO:0007669"/>
    <property type="project" value="InterPro"/>
</dbReference>
<evidence type="ECO:0000313" key="2">
    <source>
        <dbReference type="Proteomes" id="UP000472277"/>
    </source>
</evidence>
<gene>
    <name evidence="1" type="primary">LOC115200281</name>
</gene>
<dbReference type="AlphaFoldDB" id="A0A674EGN6"/>
<dbReference type="PANTHER" id="PTHR10292">
    <property type="entry name" value="CLATHRIN HEAVY CHAIN RELATED"/>
    <property type="match status" value="1"/>
</dbReference>
<dbReference type="Proteomes" id="UP000472277">
    <property type="component" value="Chromosome 9"/>
</dbReference>
<reference evidence="1" key="1">
    <citation type="submission" date="2025-08" db="UniProtKB">
        <authorList>
            <consortium name="Ensembl"/>
        </authorList>
    </citation>
    <scope>IDENTIFICATION</scope>
</reference>
<keyword evidence="2" id="KW-1185">Reference proteome</keyword>
<dbReference type="GO" id="GO:0006886">
    <property type="term" value="P:intracellular protein transport"/>
    <property type="evidence" value="ECO:0007669"/>
    <property type="project" value="InterPro"/>
</dbReference>
<proteinExistence type="predicted"/>
<dbReference type="InterPro" id="IPR016025">
    <property type="entry name" value="Clathrin_H-chain_N"/>
</dbReference>
<dbReference type="GO" id="GO:0070062">
    <property type="term" value="C:extracellular exosome"/>
    <property type="evidence" value="ECO:0007669"/>
    <property type="project" value="TreeGrafter"/>
</dbReference>
<dbReference type="GO" id="GO:0006898">
    <property type="term" value="P:receptor-mediated endocytosis"/>
    <property type="evidence" value="ECO:0007669"/>
    <property type="project" value="TreeGrafter"/>
</dbReference>
<dbReference type="SUPFAM" id="SSF50989">
    <property type="entry name" value="Clathrin heavy-chain terminal domain"/>
    <property type="match status" value="1"/>
</dbReference>
<sequence length="118" mass="12652">AAVTANKAFQSHLQSLGVNPANIGFSYLTMESDKFICIREKVGEQNQVVIIDMADPNNPSRRPISADSAIMNPTSKVIALKGCYLGHFLTPLTPALNASYSTGVIQPTKTHCCNALTT</sequence>
<dbReference type="GO" id="GO:0032051">
    <property type="term" value="F:clathrin light chain binding"/>
    <property type="evidence" value="ECO:0007669"/>
    <property type="project" value="TreeGrafter"/>
</dbReference>
<dbReference type="GO" id="GO:0045334">
    <property type="term" value="C:clathrin-coated endocytic vesicle"/>
    <property type="evidence" value="ECO:0007669"/>
    <property type="project" value="TreeGrafter"/>
</dbReference>
<dbReference type="PANTHER" id="PTHR10292:SF6">
    <property type="entry name" value="CLATHRIN HEAVY CHAIN 2"/>
    <property type="match status" value="1"/>
</dbReference>
<dbReference type="GeneTree" id="ENSGT00950000183166"/>
<dbReference type="GO" id="GO:0030132">
    <property type="term" value="C:clathrin coat of coated pit"/>
    <property type="evidence" value="ECO:0007669"/>
    <property type="project" value="InterPro"/>
</dbReference>
<name>A0A674EGN6_SALTR</name>
<organism evidence="1 2">
    <name type="scientific">Salmo trutta</name>
    <name type="common">Brown trout</name>
    <dbReference type="NCBI Taxonomy" id="8032"/>
    <lineage>
        <taxon>Eukaryota</taxon>
        <taxon>Metazoa</taxon>
        <taxon>Chordata</taxon>
        <taxon>Craniata</taxon>
        <taxon>Vertebrata</taxon>
        <taxon>Euteleostomi</taxon>
        <taxon>Actinopterygii</taxon>
        <taxon>Neopterygii</taxon>
        <taxon>Teleostei</taxon>
        <taxon>Protacanthopterygii</taxon>
        <taxon>Salmoniformes</taxon>
        <taxon>Salmonidae</taxon>
        <taxon>Salmoninae</taxon>
        <taxon>Salmo</taxon>
    </lineage>
</organism>
<dbReference type="Ensembl" id="ENSSTUT00000114738.1">
    <property type="protein sequence ID" value="ENSSTUP00000107079.1"/>
    <property type="gene ID" value="ENSSTUG00000046488.1"/>
</dbReference>
<dbReference type="GO" id="GO:0071439">
    <property type="term" value="C:clathrin complex"/>
    <property type="evidence" value="ECO:0007669"/>
    <property type="project" value="TreeGrafter"/>
</dbReference>
<evidence type="ECO:0000313" key="1">
    <source>
        <dbReference type="Ensembl" id="ENSSTUP00000107079.1"/>
    </source>
</evidence>
<protein>
    <submittedName>
        <fullName evidence="1">Clathrin heavy chain 1-like</fullName>
    </submittedName>
</protein>
<reference evidence="1" key="2">
    <citation type="submission" date="2025-09" db="UniProtKB">
        <authorList>
            <consortium name="Ensembl"/>
        </authorList>
    </citation>
    <scope>IDENTIFICATION</scope>
</reference>